<dbReference type="InterPro" id="IPR000771">
    <property type="entry name" value="FBA_II"/>
</dbReference>
<organism evidence="1 2">
    <name type="scientific">bacterium (Candidatus Gribaldobacteria) CG07_land_8_20_14_0_80_33_18</name>
    <dbReference type="NCBI Taxonomy" id="2014272"/>
    <lineage>
        <taxon>Bacteria</taxon>
        <taxon>Candidatus Gribaldobacteria</taxon>
    </lineage>
</organism>
<sequence length="394" mass="45359">MIQKLVKEAVFGREKEKAQEKIKKLAQERGIKLTSIQKLYERGINGFTVPAFNIRTLTFDIARALFRAAQKERVGVFIIELARSEIEYSNQSPNEYIACILAGAIKEGFSGPIFFQGDHFKIDKKKYYSSKREKENKELKNLIERAIRAGFYNIDLDCSSLILEENFKNTAKLTAFIRKLEPKNLTIAIGGEVGEIGGKNTTIEELKEFIKGYNEELKKLGNYEGIIKIAVQTGTSHGGVILPTGKLKQVAVDLKTLKELTIEAKKHHLAGVVQHGASTLDENFFRKFPKTGVCEIHLATVFQNLIYDNPLFPKKLKEKIYSWLKKKFFKERQLYKTEAQFLYKLRKKALGPFKEEIWNIPEENKNKVCQQLEKKFTFFFKSLKVSNTKERGRR</sequence>
<gene>
    <name evidence="1" type="ORF">COS93_02830</name>
</gene>
<dbReference type="PANTHER" id="PTHR30304:SF0">
    <property type="entry name" value="D-TAGATOSE-1,6-BISPHOSPHATE ALDOLASE SUBUNIT GATY-RELATED"/>
    <property type="match status" value="1"/>
</dbReference>
<dbReference type="InterPro" id="IPR050246">
    <property type="entry name" value="Class_II_FBP_aldolase"/>
</dbReference>
<dbReference type="GO" id="GO:0008270">
    <property type="term" value="F:zinc ion binding"/>
    <property type="evidence" value="ECO:0007669"/>
    <property type="project" value="InterPro"/>
</dbReference>
<dbReference type="Gene3D" id="3.20.20.70">
    <property type="entry name" value="Aldolase class I"/>
    <property type="match status" value="1"/>
</dbReference>
<dbReference type="Pfam" id="PF01116">
    <property type="entry name" value="F_bP_aldolase"/>
    <property type="match status" value="1"/>
</dbReference>
<protein>
    <submittedName>
        <fullName evidence="1">Aldolase</fullName>
    </submittedName>
</protein>
<dbReference type="GO" id="GO:0005975">
    <property type="term" value="P:carbohydrate metabolic process"/>
    <property type="evidence" value="ECO:0007669"/>
    <property type="project" value="InterPro"/>
</dbReference>
<proteinExistence type="predicted"/>
<dbReference type="GO" id="GO:0016832">
    <property type="term" value="F:aldehyde-lyase activity"/>
    <property type="evidence" value="ECO:0007669"/>
    <property type="project" value="InterPro"/>
</dbReference>
<comment type="caution">
    <text evidence="1">The sequence shown here is derived from an EMBL/GenBank/DDBJ whole genome shotgun (WGS) entry which is preliminary data.</text>
</comment>
<evidence type="ECO:0000313" key="2">
    <source>
        <dbReference type="Proteomes" id="UP000228777"/>
    </source>
</evidence>
<dbReference type="Proteomes" id="UP000228777">
    <property type="component" value="Unassembled WGS sequence"/>
</dbReference>
<dbReference type="AlphaFoldDB" id="A0A2M6Z1X5"/>
<dbReference type="EMBL" id="PEWP01000057">
    <property type="protein sequence ID" value="PIU46345.1"/>
    <property type="molecule type" value="Genomic_DNA"/>
</dbReference>
<reference evidence="2" key="1">
    <citation type="submission" date="2017-09" db="EMBL/GenBank/DDBJ databases">
        <title>Depth-based differentiation of microbial function through sediment-hosted aquifers and enrichment of novel symbionts in the deep terrestrial subsurface.</title>
        <authorList>
            <person name="Probst A.J."/>
            <person name="Ladd B."/>
            <person name="Jarett J.K."/>
            <person name="Geller-Mcgrath D.E."/>
            <person name="Sieber C.M.K."/>
            <person name="Emerson J.B."/>
            <person name="Anantharaman K."/>
            <person name="Thomas B.C."/>
            <person name="Malmstrom R."/>
            <person name="Stieglmeier M."/>
            <person name="Klingl A."/>
            <person name="Woyke T."/>
            <person name="Ryan C.M."/>
            <person name="Banfield J.F."/>
        </authorList>
    </citation>
    <scope>NUCLEOTIDE SEQUENCE [LARGE SCALE GENOMIC DNA]</scope>
</reference>
<evidence type="ECO:0000313" key="1">
    <source>
        <dbReference type="EMBL" id="PIU46345.1"/>
    </source>
</evidence>
<dbReference type="InterPro" id="IPR013785">
    <property type="entry name" value="Aldolase_TIM"/>
</dbReference>
<dbReference type="SUPFAM" id="SSF51569">
    <property type="entry name" value="Aldolase"/>
    <property type="match status" value="1"/>
</dbReference>
<name>A0A2M6Z1X5_9BACT</name>
<dbReference type="PANTHER" id="PTHR30304">
    <property type="entry name" value="D-TAGATOSE-1,6-BISPHOSPHATE ALDOLASE"/>
    <property type="match status" value="1"/>
</dbReference>
<accession>A0A2M6Z1X5</accession>